<name>A0AA41RUP8_PAPNU</name>
<dbReference type="CDD" id="cd03784">
    <property type="entry name" value="GT1_Gtf-like"/>
    <property type="match status" value="1"/>
</dbReference>
<accession>A0AA41RUP8</accession>
<dbReference type="EMBL" id="JAJJMA010038004">
    <property type="protein sequence ID" value="MCL7024766.1"/>
    <property type="molecule type" value="Genomic_DNA"/>
</dbReference>
<sequence length="354" mass="39888">MLLSPCMGHLITFIKLAKRLVLNHGFSVTFTIPTDTGFINSMFLSPVYLSDLPADASIKTIISLIVSRSLISLSNAFMHITSTHRVFFYVVDTFATDTFEVANEFNIKPYVFFQTNAMVLAIFSYFPKMDEEYSCECRDVTEPIKIPGSIAINGIDLPDSMQDRKNEAYAWVLITPSQNSGCLKWLDDQPVGSVLFVSFGSGGKPSSEQLNELALGIEMSEHRFLWVTRSPSQKAANATFFNPQSVKDPFNFLRVLRKNQKPGMIFTHCRWNSTHKGVVHGVPLITWRFEEIHVRSRMTELKSAATSVLEENGSSAKSFKELANVWKKSNNRITSSFICTFTLFYADLSAYVCI</sequence>
<dbReference type="SUPFAM" id="SSF53756">
    <property type="entry name" value="UDP-Glycosyltransferase/glycogen phosphorylase"/>
    <property type="match status" value="1"/>
</dbReference>
<reference evidence="2" key="1">
    <citation type="submission" date="2022-03" db="EMBL/GenBank/DDBJ databases">
        <title>A functionally conserved STORR gene fusion in Papaver species that diverged 16.8 million years ago.</title>
        <authorList>
            <person name="Catania T."/>
        </authorList>
    </citation>
    <scope>NUCLEOTIDE SEQUENCE</scope>
    <source>
        <strain evidence="2">S-191538</strain>
    </source>
</reference>
<dbReference type="AlphaFoldDB" id="A0AA41RUP8"/>
<dbReference type="PANTHER" id="PTHR48045:SF11">
    <property type="entry name" value="UDP-GLYCOSYLTRANSFERASE 72B1"/>
    <property type="match status" value="1"/>
</dbReference>
<dbReference type="Gene3D" id="3.40.50.2000">
    <property type="entry name" value="Glycogen Phosphorylase B"/>
    <property type="match status" value="2"/>
</dbReference>
<evidence type="ECO:0000313" key="3">
    <source>
        <dbReference type="Proteomes" id="UP001177140"/>
    </source>
</evidence>
<dbReference type="PANTHER" id="PTHR48045">
    <property type="entry name" value="UDP-GLYCOSYLTRANSFERASE 72B1"/>
    <property type="match status" value="1"/>
</dbReference>
<proteinExistence type="predicted"/>
<protein>
    <submittedName>
        <fullName evidence="2">Uncharacterized protein</fullName>
    </submittedName>
</protein>
<evidence type="ECO:0000313" key="2">
    <source>
        <dbReference type="EMBL" id="MCL7024766.1"/>
    </source>
</evidence>
<dbReference type="GO" id="GO:0008194">
    <property type="term" value="F:UDP-glycosyltransferase activity"/>
    <property type="evidence" value="ECO:0007669"/>
    <property type="project" value="InterPro"/>
</dbReference>
<dbReference type="Proteomes" id="UP001177140">
    <property type="component" value="Unassembled WGS sequence"/>
</dbReference>
<dbReference type="InterPro" id="IPR002213">
    <property type="entry name" value="UDP_glucos_trans"/>
</dbReference>
<comment type="caution">
    <text evidence="2">The sequence shown here is derived from an EMBL/GenBank/DDBJ whole genome shotgun (WGS) entry which is preliminary data.</text>
</comment>
<organism evidence="2 3">
    <name type="scientific">Papaver nudicaule</name>
    <name type="common">Iceland poppy</name>
    <dbReference type="NCBI Taxonomy" id="74823"/>
    <lineage>
        <taxon>Eukaryota</taxon>
        <taxon>Viridiplantae</taxon>
        <taxon>Streptophyta</taxon>
        <taxon>Embryophyta</taxon>
        <taxon>Tracheophyta</taxon>
        <taxon>Spermatophyta</taxon>
        <taxon>Magnoliopsida</taxon>
        <taxon>Ranunculales</taxon>
        <taxon>Papaveraceae</taxon>
        <taxon>Papaveroideae</taxon>
        <taxon>Papaver</taxon>
    </lineage>
</organism>
<keyword evidence="3" id="KW-1185">Reference proteome</keyword>
<evidence type="ECO:0000256" key="1">
    <source>
        <dbReference type="ARBA" id="ARBA00022679"/>
    </source>
</evidence>
<keyword evidence="1" id="KW-0808">Transferase</keyword>
<gene>
    <name evidence="2" type="ORF">MKW94_028181</name>
</gene>